<feature type="signal peptide" evidence="2">
    <location>
        <begin position="1"/>
        <end position="23"/>
    </location>
</feature>
<gene>
    <name evidence="3" type="ORF">CYMTET_21916</name>
</gene>
<organism evidence="3 4">
    <name type="scientific">Cymbomonas tetramitiformis</name>
    <dbReference type="NCBI Taxonomy" id="36881"/>
    <lineage>
        <taxon>Eukaryota</taxon>
        <taxon>Viridiplantae</taxon>
        <taxon>Chlorophyta</taxon>
        <taxon>Pyramimonadophyceae</taxon>
        <taxon>Pyramimonadales</taxon>
        <taxon>Pyramimonadaceae</taxon>
        <taxon>Cymbomonas</taxon>
    </lineage>
</organism>
<accession>A0AAE0G1E9</accession>
<keyword evidence="4" id="KW-1185">Reference proteome</keyword>
<proteinExistence type="predicted"/>
<dbReference type="AlphaFoldDB" id="A0AAE0G1E9"/>
<comment type="caution">
    <text evidence="3">The sequence shown here is derived from an EMBL/GenBank/DDBJ whole genome shotgun (WGS) entry which is preliminary data.</text>
</comment>
<evidence type="ECO:0000256" key="2">
    <source>
        <dbReference type="SAM" id="SignalP"/>
    </source>
</evidence>
<evidence type="ECO:0000313" key="3">
    <source>
        <dbReference type="EMBL" id="KAK3269652.1"/>
    </source>
</evidence>
<protein>
    <recommendedName>
        <fullName evidence="5">Right handed beta helix domain-containing protein</fullName>
    </recommendedName>
</protein>
<feature type="region of interest" description="Disordered" evidence="1">
    <location>
        <begin position="104"/>
        <end position="130"/>
    </location>
</feature>
<name>A0AAE0G1E9_9CHLO</name>
<evidence type="ECO:0000313" key="4">
    <source>
        <dbReference type="Proteomes" id="UP001190700"/>
    </source>
</evidence>
<dbReference type="PANTHER" id="PTHR11319:SF35">
    <property type="entry name" value="OUTER MEMBRANE PROTEIN PMPC-RELATED"/>
    <property type="match status" value="1"/>
</dbReference>
<evidence type="ECO:0008006" key="5">
    <source>
        <dbReference type="Google" id="ProtNLM"/>
    </source>
</evidence>
<feature type="compositionally biased region" description="Polar residues" evidence="1">
    <location>
        <begin position="104"/>
        <end position="113"/>
    </location>
</feature>
<dbReference type="PANTHER" id="PTHR11319">
    <property type="entry name" value="G PROTEIN-COUPLED RECEPTOR-RELATED"/>
    <property type="match status" value="1"/>
</dbReference>
<reference evidence="3 4" key="1">
    <citation type="journal article" date="2015" name="Genome Biol. Evol.">
        <title>Comparative Genomics of a Bacterivorous Green Alga Reveals Evolutionary Causalities and Consequences of Phago-Mixotrophic Mode of Nutrition.</title>
        <authorList>
            <person name="Burns J.A."/>
            <person name="Paasch A."/>
            <person name="Narechania A."/>
            <person name="Kim E."/>
        </authorList>
    </citation>
    <scope>NUCLEOTIDE SEQUENCE [LARGE SCALE GENOMIC DNA]</scope>
    <source>
        <strain evidence="3 4">PLY_AMNH</strain>
    </source>
</reference>
<dbReference type="InterPro" id="IPR006626">
    <property type="entry name" value="PbH1"/>
</dbReference>
<dbReference type="SMART" id="SM00710">
    <property type="entry name" value="PbH1"/>
    <property type="match status" value="8"/>
</dbReference>
<dbReference type="SUPFAM" id="SSF51126">
    <property type="entry name" value="Pectin lyase-like"/>
    <property type="match status" value="1"/>
</dbReference>
<keyword evidence="2" id="KW-0732">Signal</keyword>
<dbReference type="InterPro" id="IPR011050">
    <property type="entry name" value="Pectin_lyase_fold/virulence"/>
</dbReference>
<feature type="region of interest" description="Disordered" evidence="1">
    <location>
        <begin position="229"/>
        <end position="257"/>
    </location>
</feature>
<evidence type="ECO:0000256" key="1">
    <source>
        <dbReference type="SAM" id="MobiDB-lite"/>
    </source>
</evidence>
<dbReference type="EMBL" id="LGRX02010818">
    <property type="protein sequence ID" value="KAK3269652.1"/>
    <property type="molecule type" value="Genomic_DNA"/>
</dbReference>
<dbReference type="Proteomes" id="UP001190700">
    <property type="component" value="Unassembled WGS sequence"/>
</dbReference>
<sequence>MVSKISLRILVGTLAALFPLAVSASVQSALQHSLSSESPRERSRRSCKELDSLDLDECVTTLQERLFDIPPNSKQPCPFLRRIEKEGRTRPKDLNKEVRETLQSAWQDNSESAKSGVRLAGPQSRTRTASRPLHAVSDILGNAFKDHNTPLPSLSSGSIHLLFNVTRWSPPVAFDLLIRVRPDALAAVAPTTLATLIAELTAEVNMQVLASPKILARGVVGAEEMLTGRSGTGVHKEPAADEAVVDEEHRVPSSPDILDQKAPAERYTSVRVDINAALAYQAPNMSAQQQTAAEMGEPSGWNPTHLGPYHMPTELQATSGLLRLPYLQRRALEVTEQVAECCEEVLDSNSTCGTSSRLYGDYSSGDAGQCANFCQEQFSSEAVTHVDFWWNILWCNCYTSCNTTRCVSSSCIGAEGGNVSTLKFLAKAPNSPPAPPNPSNPPMLPITPPLRTSTNGTVANISHEQEVYAGDQLGEAIQSGTVEIVYVYSRVVSLKYDSLPNISRPFSILGLCDTEEDGSLCEISSQQLYRIFTVVQGGALELEGLALRGGWSATNGGALYLATGTNATLRSCLLEGNVAELSGGAVYMDSRSSLVLEATLLLGNSAFDSRPDSRGGGGIFGSQETLIVIRAGSQLVNNSAEAGKGGALVALGASKVTITEGSEISGNRAADHGGGVYIYMADIDVYHSTFANNTSGNYGGGIMCSQECGINLGNASKVVGNTALGRGGGLYGHSNTECDVGPGADVSYNRAHLMEGGGIYMYNNNKLAVRASKIAHNTAESGGGIYTVDADSVTMDQGSTVEYNNAVQDGGGICSFGKTPIRIVQGSNVHGNFAGRNGAAIVITASGGEAAEEYGGNNTSILLTISNSNLSHNTAYVDGGAVHMSGVNNIAVVISGSDLVHNTARYSGGVVWASGSGNSITFSKSNLSYNTAQAESTVATLSANLVLGEDARTARGLEVLLRLRLRVRVRARSAGGEAVGMAGGGVQGVGVRNGGGGKQSTGLMQQVWEGL</sequence>
<feature type="chain" id="PRO_5041956876" description="Right handed beta helix domain-containing protein" evidence="2">
    <location>
        <begin position="24"/>
        <end position="1011"/>
    </location>
</feature>